<dbReference type="EMBL" id="CP031078">
    <property type="protein sequence ID" value="AYF00900.1"/>
    <property type="molecule type" value="Genomic_DNA"/>
</dbReference>
<dbReference type="InterPro" id="IPR050807">
    <property type="entry name" value="TransReg_Diox_bact_type"/>
</dbReference>
<reference evidence="11" key="1">
    <citation type="submission" date="2017-03" db="EMBL/GenBank/DDBJ databases">
        <title>FDA dAtabase for Regulatory Grade micrObial Sequences (FDA-ARGOS): Supporting development and validation of Infectious Disease Dx tests.</title>
        <authorList>
            <person name="Campos J."/>
            <person name="Goldberg B."/>
            <person name="Tallon L."/>
            <person name="Sadzewicz L."/>
            <person name="Sengamalay N."/>
            <person name="Ott S."/>
            <person name="Godinez A."/>
            <person name="Nagaraj S."/>
            <person name="Vyas G."/>
            <person name="Aluvathingal J."/>
            <person name="Nadendla S."/>
            <person name="Geyer C."/>
            <person name="Nandy P."/>
            <person name="Hobson J."/>
            <person name="Sichtig H."/>
        </authorList>
    </citation>
    <scope>NUCLEOTIDE SEQUENCE [LARGE SCALE GENOMIC DNA]</scope>
    <source>
        <strain evidence="11">FDAARGOS_252</strain>
    </source>
</reference>
<dbReference type="PANTHER" id="PTHR46797:SF1">
    <property type="entry name" value="METHYLPHOSPHONATE SYNTHASE"/>
    <property type="match status" value="1"/>
</dbReference>
<dbReference type="Proteomes" id="UP000229314">
    <property type="component" value="Plasmid pTT13-3"/>
</dbReference>
<dbReference type="PANTHER" id="PTHR46797">
    <property type="entry name" value="HTH-TYPE TRANSCRIPTIONAL REGULATOR"/>
    <property type="match status" value="1"/>
</dbReference>
<evidence type="ECO:0000313" key="13">
    <source>
        <dbReference type="Proteomes" id="UP000272010"/>
    </source>
</evidence>
<protein>
    <submittedName>
        <fullName evidence="9">Helix-turn-helix transcriptional regulator</fullName>
    </submittedName>
    <submittedName>
        <fullName evidence="4">XRE family transcriptional regulator</fullName>
    </submittedName>
</protein>
<reference evidence="13" key="6">
    <citation type="submission" date="2018-07" db="EMBL/GenBank/DDBJ databases">
        <title>Genome Structure of the Opportunistic Pathogen Paracoccus yeei (Alphaproteobacteria) and Identification of Putative Virulence Factors.</title>
        <authorList>
            <person name="Lasek R."/>
            <person name="Szuplewska M."/>
            <person name="Mitura M."/>
            <person name="Decewicz P."/>
            <person name="Chmielowska C."/>
            <person name="Pawlot A."/>
            <person name="Sentkowska D."/>
            <person name="Czarnecki J."/>
            <person name="Bartosik D."/>
        </authorList>
    </citation>
    <scope>NUCLEOTIDE SEQUENCE [LARGE SCALE GENOMIC DNA]</scope>
    <source>
        <strain evidence="13">CCUG 32053</strain>
        <plasmid evidence="13">pyee3</plasmid>
    </source>
</reference>
<dbReference type="Proteomes" id="UP000324507">
    <property type="component" value="Chromosome"/>
</dbReference>
<accession>A0A1V0GTZ8</accession>
<dbReference type="GO" id="GO:0005829">
    <property type="term" value="C:cytosol"/>
    <property type="evidence" value="ECO:0007669"/>
    <property type="project" value="TreeGrafter"/>
</dbReference>
<evidence type="ECO:0000313" key="6">
    <source>
        <dbReference type="EMBL" id="ATQ58244.1"/>
    </source>
</evidence>
<dbReference type="CDD" id="cd00093">
    <property type="entry name" value="HTH_XRE"/>
    <property type="match status" value="1"/>
</dbReference>
<reference evidence="11" key="2">
    <citation type="submission" date="2017-03" db="EMBL/GenBank/DDBJ databases">
        <title>FDA dAtabase for Regulatory Grade micrObial Sequences (FDA-ARGOS): Supporting development and validation of Infectious Disease Dx tests.</title>
        <authorList>
            <person name="Minogue T."/>
            <person name="Wolcott M."/>
            <person name="Wasieloski L."/>
            <person name="Aguilar W."/>
            <person name="Moore D."/>
            <person name="Tallon L."/>
            <person name="Sadzewicz L."/>
            <person name="Sengamalay N."/>
            <person name="Ott S."/>
            <person name="Godinez A."/>
            <person name="Nagaraj S."/>
            <person name="Nadendla S."/>
            <person name="Geyer C."/>
            <person name="Sichtig H."/>
        </authorList>
    </citation>
    <scope>NUCLEOTIDE SEQUENCE [LARGE SCALE GENOMIC DNA]</scope>
    <source>
        <strain evidence="11">FDAARGOS_252</strain>
    </source>
</reference>
<dbReference type="InterPro" id="IPR010982">
    <property type="entry name" value="Lambda_DNA-bd_dom_sf"/>
</dbReference>
<keyword evidence="1" id="KW-0238">DNA-binding</keyword>
<evidence type="ECO:0000313" key="10">
    <source>
        <dbReference type="EMBL" id="QEU10035.1"/>
    </source>
</evidence>
<evidence type="ECO:0000313" key="7">
    <source>
        <dbReference type="EMBL" id="AYF00900.1"/>
    </source>
</evidence>
<organism evidence="4 11">
    <name type="scientific">Paracoccus yeei</name>
    <dbReference type="NCBI Taxonomy" id="147645"/>
    <lineage>
        <taxon>Bacteria</taxon>
        <taxon>Pseudomonadati</taxon>
        <taxon>Pseudomonadota</taxon>
        <taxon>Alphaproteobacteria</taxon>
        <taxon>Rhodobacterales</taxon>
        <taxon>Paracoccaceae</taxon>
        <taxon>Paracoccus</taxon>
    </lineage>
</organism>
<dbReference type="EMBL" id="CP020442">
    <property type="protein sequence ID" value="ARC35460.1"/>
    <property type="molecule type" value="Genomic_DNA"/>
</dbReference>
<dbReference type="AlphaFoldDB" id="A0A1V0GTZ8"/>
<dbReference type="EMBL" id="CP044081">
    <property type="protein sequence ID" value="QEU10035.1"/>
    <property type="molecule type" value="Genomic_DNA"/>
</dbReference>
<reference evidence="9 14" key="7">
    <citation type="submission" date="2019-09" db="EMBL/GenBank/DDBJ databases">
        <title>FDA dAtabase for Regulatory Grade micrObial Sequences (FDA-ARGOS): Supporting development and validation of Infectious Disease Dx tests.</title>
        <authorList>
            <person name="Sciortino C."/>
            <person name="Tallon L."/>
            <person name="Sadzewicz L."/>
            <person name="Vavikolanu K."/>
            <person name="Mehta A."/>
            <person name="Aluvathingal J."/>
            <person name="Nadendla S."/>
            <person name="Nandy P."/>
            <person name="Geyer C."/>
            <person name="Yan Y."/>
            <person name="Sichtig H."/>
        </authorList>
    </citation>
    <scope>NUCLEOTIDE SEQUENCE [LARGE SCALE GENOMIC DNA]</scope>
    <source>
        <strain evidence="9 14">FDAARGOS_643</strain>
    </source>
</reference>
<geneLocation type="plasmid" evidence="8">
    <name>pYEE3</name>
</geneLocation>
<geneLocation type="plasmid" evidence="12">
    <name>ptt13-3</name>
</geneLocation>
<proteinExistence type="predicted"/>
<dbReference type="EMBL" id="CP031081">
    <property type="protein sequence ID" value="AYF03880.1"/>
    <property type="molecule type" value="Genomic_DNA"/>
</dbReference>
<evidence type="ECO:0000313" key="11">
    <source>
        <dbReference type="Proteomes" id="UP000191257"/>
    </source>
</evidence>
<dbReference type="EMBL" id="CP020442">
    <property type="protein sequence ID" value="ARC37311.1"/>
    <property type="molecule type" value="Genomic_DNA"/>
</dbReference>
<dbReference type="SMART" id="SM00530">
    <property type="entry name" value="HTH_XRE"/>
    <property type="match status" value="1"/>
</dbReference>
<dbReference type="EMBL" id="CP044081">
    <property type="protein sequence ID" value="QEU08630.1"/>
    <property type="molecule type" value="Genomic_DNA"/>
</dbReference>
<dbReference type="STRING" id="147645.A6J80_02835"/>
<dbReference type="eggNOG" id="COG1813">
    <property type="taxonomic scope" value="Bacteria"/>
</dbReference>
<keyword evidence="6" id="KW-0614">Plasmid</keyword>
<evidence type="ECO:0000313" key="3">
    <source>
        <dbReference type="EMBL" id="ARC35460.1"/>
    </source>
</evidence>
<dbReference type="KEGG" id="pye:A6J80_13830"/>
<dbReference type="Pfam" id="PF01381">
    <property type="entry name" value="HTH_3"/>
    <property type="match status" value="1"/>
</dbReference>
<dbReference type="RefSeq" id="WP_028718929.1">
    <property type="nucleotide sequence ID" value="NZ_CAJGAB010000092.1"/>
</dbReference>
<dbReference type="EMBL" id="CP024425">
    <property type="protein sequence ID" value="ATQ58244.1"/>
    <property type="molecule type" value="Genomic_DNA"/>
</dbReference>
<dbReference type="EMBL" id="CP024422">
    <property type="protein sequence ID" value="ATQ56491.1"/>
    <property type="molecule type" value="Genomic_DNA"/>
</dbReference>
<evidence type="ECO:0000313" key="8">
    <source>
        <dbReference type="EMBL" id="AYF03880.1"/>
    </source>
</evidence>
<evidence type="ECO:0000313" key="12">
    <source>
        <dbReference type="Proteomes" id="UP000229314"/>
    </source>
</evidence>
<dbReference type="GO" id="GO:0003700">
    <property type="term" value="F:DNA-binding transcription factor activity"/>
    <property type="evidence" value="ECO:0007669"/>
    <property type="project" value="TreeGrafter"/>
</dbReference>
<geneLocation type="plasmid" evidence="6">
    <name>pTT13-3</name>
</geneLocation>
<dbReference type="Proteomes" id="UP000272010">
    <property type="component" value="Plasmid pYEE3"/>
</dbReference>
<geneLocation type="plasmid" evidence="13">
    <name>pyee3</name>
</geneLocation>
<dbReference type="Proteomes" id="UP000191257">
    <property type="component" value="Chromosome"/>
</dbReference>
<reference evidence="4" key="4">
    <citation type="submission" date="2017-12" db="EMBL/GenBank/DDBJ databases">
        <title>FDA dAtabase for Regulatory Grade micrObial Sequences (FDA-ARGOS): Supporting development and validation of Infectious Disease Dx tests.</title>
        <authorList>
            <person name="Campos J."/>
            <person name="Goldberg B."/>
            <person name="Tallon L."/>
            <person name="Sadzewicz L."/>
            <person name="Sengamalay N."/>
            <person name="Ott S."/>
            <person name="Godinez A."/>
            <person name="Nagaraj S."/>
            <person name="Vyas G."/>
            <person name="Aluvathingal J."/>
            <person name="Nadendla S."/>
            <person name="Geyer C."/>
            <person name="Nandy P."/>
            <person name="Hobson J."/>
            <person name="Sichtig H."/>
        </authorList>
    </citation>
    <scope>NUCLEOTIDE SEQUENCE</scope>
    <source>
        <strain evidence="4">FDAARGOS_252</strain>
    </source>
</reference>
<evidence type="ECO:0000259" key="2">
    <source>
        <dbReference type="PROSITE" id="PS50943"/>
    </source>
</evidence>
<dbReference type="Proteomes" id="UP000229314">
    <property type="component" value="Chromosome"/>
</dbReference>
<reference evidence="5 12" key="3">
    <citation type="submission" date="2017-10" db="EMBL/GenBank/DDBJ databases">
        <title>Complete genome sequence of Paracoccus yeei TT13 isolated from human skin.</title>
        <authorList>
            <person name="Lee K."/>
            <person name="Lim J.Y."/>
            <person name="Hwang I."/>
        </authorList>
    </citation>
    <scope>NUCLEOTIDE SEQUENCE [LARGE SCALE GENOMIC DNA]</scope>
    <source>
        <strain evidence="5 12">TT13</strain>
        <plasmid evidence="12">Plasmid ptt13-3</plasmid>
        <plasmid evidence="6">pTT13-3</plasmid>
    </source>
</reference>
<gene>
    <name evidence="3" type="ORF">A6J80_02835</name>
    <name evidence="4" type="ORF">A6J80_13830</name>
    <name evidence="9" type="ORF">FOB51_11850</name>
    <name evidence="10" type="ORF">FOB51_19610</name>
    <name evidence="7" type="ORF">PY32053_01255</name>
    <name evidence="8" type="ORF">PY32053_04362</name>
    <name evidence="5" type="ORF">PYTT13_12220</name>
    <name evidence="6" type="ORF">PYTT13_20650</name>
</gene>
<evidence type="ECO:0000256" key="1">
    <source>
        <dbReference type="ARBA" id="ARBA00023125"/>
    </source>
</evidence>
<keyword evidence="11" id="KW-1185">Reference proteome</keyword>
<dbReference type="InterPro" id="IPR001387">
    <property type="entry name" value="Cro/C1-type_HTH"/>
</dbReference>
<dbReference type="PROSITE" id="PS50943">
    <property type="entry name" value="HTH_CROC1"/>
    <property type="match status" value="1"/>
</dbReference>
<dbReference type="GeneID" id="78900058"/>
<dbReference type="SUPFAM" id="SSF47413">
    <property type="entry name" value="lambda repressor-like DNA-binding domains"/>
    <property type="match status" value="1"/>
</dbReference>
<dbReference type="Gene3D" id="1.10.260.40">
    <property type="entry name" value="lambda repressor-like DNA-binding domains"/>
    <property type="match status" value="1"/>
</dbReference>
<evidence type="ECO:0000313" key="9">
    <source>
        <dbReference type="EMBL" id="QEU08630.1"/>
    </source>
</evidence>
<evidence type="ECO:0000313" key="4">
    <source>
        <dbReference type="EMBL" id="ARC37311.1"/>
    </source>
</evidence>
<evidence type="ECO:0000313" key="14">
    <source>
        <dbReference type="Proteomes" id="UP000324507"/>
    </source>
</evidence>
<name>A0A1V0GTZ8_9RHOB</name>
<dbReference type="KEGG" id="pye:A6J80_02835"/>
<evidence type="ECO:0000313" key="5">
    <source>
        <dbReference type="EMBL" id="ATQ56491.1"/>
    </source>
</evidence>
<dbReference type="OrthoDB" id="9815697at2"/>
<dbReference type="Proteomes" id="UP000272010">
    <property type="component" value="Chromosome"/>
</dbReference>
<sequence length="80" mass="9149">MDRIADPIVEAYATVLRMRRREAGLSQEQLAHRAGLSMRFISLLEGSRHRPTLVTMHKIAEALDLPLSEMIRQAEALPRR</sequence>
<feature type="domain" description="HTH cro/C1-type" evidence="2">
    <location>
        <begin position="16"/>
        <end position="70"/>
    </location>
</feature>
<dbReference type="GO" id="GO:0003677">
    <property type="term" value="F:DNA binding"/>
    <property type="evidence" value="ECO:0007669"/>
    <property type="project" value="UniProtKB-KW"/>
</dbReference>
<reference evidence="7" key="5">
    <citation type="journal article" date="2018" name="Front. Microbiol.">
        <title>Genome Structure of the Opportunistic Pathogen Paracoccus yeei (Alphaproteobacteria) and Identification of Putative Virulence Factors.</title>
        <authorList>
            <person name="Lasek R."/>
            <person name="Szuplewska M."/>
            <person name="Mitura M."/>
            <person name="Decewicz P."/>
            <person name="Chmielowska C."/>
            <person name="Pawlot A."/>
            <person name="Sentkowska D."/>
            <person name="Czarnecki J."/>
            <person name="Bartosik D."/>
        </authorList>
    </citation>
    <scope>NUCLEOTIDE SEQUENCE</scope>
    <source>
        <strain evidence="7">CCUG 32053</strain>
        <plasmid evidence="8">pYEE3</plasmid>
    </source>
</reference>